<evidence type="ECO:0000256" key="8">
    <source>
        <dbReference type="ARBA" id="ARBA00031747"/>
    </source>
</evidence>
<feature type="region of interest" description="Disordered" evidence="9">
    <location>
        <begin position="303"/>
        <end position="497"/>
    </location>
</feature>
<feature type="region of interest" description="Disordered" evidence="9">
    <location>
        <begin position="1"/>
        <end position="31"/>
    </location>
</feature>
<dbReference type="GO" id="GO:0006367">
    <property type="term" value="P:transcription initiation at RNA polymerase II promoter"/>
    <property type="evidence" value="ECO:0007669"/>
    <property type="project" value="TreeGrafter"/>
</dbReference>
<comment type="subcellular location">
    <subcellularLocation>
        <location evidence="1">Nucleus</location>
    </subcellularLocation>
</comment>
<feature type="compositionally biased region" description="Low complexity" evidence="9">
    <location>
        <begin position="146"/>
        <end position="160"/>
    </location>
</feature>
<accession>A0A9W7Y6C3</accession>
<dbReference type="GO" id="GO:0005669">
    <property type="term" value="C:transcription factor TFIID complex"/>
    <property type="evidence" value="ECO:0007669"/>
    <property type="project" value="InterPro"/>
</dbReference>
<feature type="compositionally biased region" description="Low complexity" evidence="9">
    <location>
        <begin position="798"/>
        <end position="810"/>
    </location>
</feature>
<dbReference type="CDD" id="cd08045">
    <property type="entry name" value="HFD_TAF4"/>
    <property type="match status" value="1"/>
</dbReference>
<reference evidence="11" key="1">
    <citation type="submission" date="2022-07" db="EMBL/GenBank/DDBJ databases">
        <title>Phylogenomic reconstructions and comparative analyses of Kickxellomycotina fungi.</title>
        <authorList>
            <person name="Reynolds N.K."/>
            <person name="Stajich J.E."/>
            <person name="Barry K."/>
            <person name="Grigoriev I.V."/>
            <person name="Crous P."/>
            <person name="Smith M.E."/>
        </authorList>
    </citation>
    <scope>NUCLEOTIDE SEQUENCE</scope>
    <source>
        <strain evidence="11">BCRC 34381</strain>
    </source>
</reference>
<feature type="compositionally biased region" description="Low complexity" evidence="9">
    <location>
        <begin position="733"/>
        <end position="744"/>
    </location>
</feature>
<feature type="compositionally biased region" description="Low complexity" evidence="9">
    <location>
        <begin position="689"/>
        <end position="722"/>
    </location>
</feature>
<evidence type="ECO:0000313" key="11">
    <source>
        <dbReference type="EMBL" id="KAJ1729338.1"/>
    </source>
</evidence>
<dbReference type="AlphaFoldDB" id="A0A9W7Y6C3"/>
<dbReference type="PANTHER" id="PTHR15138">
    <property type="entry name" value="TRANSCRIPTION INITIATION FACTOR TFIID SUBUNIT 4"/>
    <property type="match status" value="1"/>
</dbReference>
<evidence type="ECO:0000256" key="4">
    <source>
        <dbReference type="ARBA" id="ARBA00023015"/>
    </source>
</evidence>
<dbReference type="InterPro" id="IPR007900">
    <property type="entry name" value="TAF4_C"/>
</dbReference>
<dbReference type="PANTHER" id="PTHR15138:SF14">
    <property type="entry name" value="TRANSCRIPTION INITIATION FACTOR TFIID SUBUNIT 4"/>
    <property type="match status" value="1"/>
</dbReference>
<dbReference type="GO" id="GO:0016251">
    <property type="term" value="F:RNA polymerase II general transcription initiation factor activity"/>
    <property type="evidence" value="ECO:0007669"/>
    <property type="project" value="TreeGrafter"/>
</dbReference>
<feature type="compositionally biased region" description="Basic and acidic residues" evidence="9">
    <location>
        <begin position="450"/>
        <end position="486"/>
    </location>
</feature>
<keyword evidence="12" id="KW-1185">Reference proteome</keyword>
<evidence type="ECO:0000256" key="7">
    <source>
        <dbReference type="ARBA" id="ARBA00025346"/>
    </source>
</evidence>
<evidence type="ECO:0000256" key="3">
    <source>
        <dbReference type="ARBA" id="ARBA00017306"/>
    </source>
</evidence>
<dbReference type="InterPro" id="IPR045144">
    <property type="entry name" value="TAF4"/>
</dbReference>
<evidence type="ECO:0000259" key="10">
    <source>
        <dbReference type="Pfam" id="PF05236"/>
    </source>
</evidence>
<evidence type="ECO:0000256" key="9">
    <source>
        <dbReference type="SAM" id="MobiDB-lite"/>
    </source>
</evidence>
<gene>
    <name evidence="11" type="ORF">LPJ61_003571</name>
</gene>
<sequence length="910" mass="95578">MPPGHIGASPRPAQPRPPVRPGAGTNDATDPSKWLAATMSMLPAEQQGRLADLFRGLQSKAIDFPSFMRDAEVIMGSKFQDMLALMRNQGPRSAQQQQQQQQQRVSKPVRPQASSGVAQHPSPLPMHRAGASVATPAVRPGLQHAPPTSSPLVVPSSGLPHAPLASNPSHNGLPTQGMLVGQLADSGRSYALARQLLAQHAGAQVDAGRGLPTVAGNSGGTVAGVPVGIGGTPFEADFSRWRQIILNPAIPGEQLARLSMQLSAYGENLATPPGPVPGISEEERNQQFSQISKLQALIAQRQFARGPVPSSQQAESRPESPLAEGKGKDTKRRGTPSRTMKDSGSAKAKKRPGEALQQSSPVPRTATKKPRTTGDWGAEHDTGLLSAKQGFAGSSLGLESMPVGPAGGGSYMDEYDPMDTLHPRRAVSRASTVGTGGHASDDGGDDDEQDRIRADARDRSIDGPREKAALREIQRRAKEKRDRERPGPTAASGGNSMYDINDVMGYAGINLREESEMILGSSMHHHESHGLVGDEGPAHFTHHVGDIEIARDRALRANFANAAAVEALVAKVCQGSHIRAVAADVVPYLSFALQERLRSFMELVSAAAYHRTRTQTLPPPPLDPNTRLPLYKITPHLDVKKQLLVIERVDQLREQARKQRLAEREQRNEPDRPQSHGGDGDGDGENPRAAAPEATGSAPAGSSAESAVMAARGGDAARQQGGLLPHAVGGDAGDQSRGAAAASAKRARKKDDDSPAYTSKNMPEELQNKISNMTALRAVGGVRKAWMSSSSPSWLRGASAGKSSASDATAPRLAATPDAADAVPRASVASPTTHGGMSPMHPAGSGMEPGAEPGSAAAAHGHERSHSGLGAMDDADGGPSTPFTPLRAQAPLLAHRPVTLAAPLLVTVRD</sequence>
<feature type="domain" description="Transcription initiation factor TFIID component TAF4 C-terminal" evidence="10">
    <location>
        <begin position="500"/>
        <end position="742"/>
    </location>
</feature>
<comment type="similarity">
    <text evidence="2">Belongs to the TAF4 family.</text>
</comment>
<feature type="non-terminal residue" evidence="11">
    <location>
        <position position="910"/>
    </location>
</feature>
<proteinExistence type="inferred from homology"/>
<evidence type="ECO:0000256" key="1">
    <source>
        <dbReference type="ARBA" id="ARBA00004123"/>
    </source>
</evidence>
<evidence type="ECO:0000256" key="5">
    <source>
        <dbReference type="ARBA" id="ARBA00023163"/>
    </source>
</evidence>
<dbReference type="OrthoDB" id="21060at2759"/>
<evidence type="ECO:0000256" key="6">
    <source>
        <dbReference type="ARBA" id="ARBA00023242"/>
    </source>
</evidence>
<protein>
    <recommendedName>
        <fullName evidence="3">Transcription initiation factor TFIID subunit 4</fullName>
    </recommendedName>
    <alternativeName>
        <fullName evidence="8">TBP-associated factor 4</fullName>
    </alternativeName>
</protein>
<comment type="caution">
    <text evidence="11">The sequence shown here is derived from an EMBL/GenBank/DDBJ whole genome shotgun (WGS) entry which is preliminary data.</text>
</comment>
<name>A0A9W7Y6C3_9FUNG</name>
<keyword evidence="6" id="KW-0539">Nucleus</keyword>
<feature type="compositionally biased region" description="Basic and acidic residues" evidence="9">
    <location>
        <begin position="657"/>
        <end position="674"/>
    </location>
</feature>
<organism evidence="11 12">
    <name type="scientific">Coemansia biformis</name>
    <dbReference type="NCBI Taxonomy" id="1286918"/>
    <lineage>
        <taxon>Eukaryota</taxon>
        <taxon>Fungi</taxon>
        <taxon>Fungi incertae sedis</taxon>
        <taxon>Zoopagomycota</taxon>
        <taxon>Kickxellomycotina</taxon>
        <taxon>Kickxellomycetes</taxon>
        <taxon>Kickxellales</taxon>
        <taxon>Kickxellaceae</taxon>
        <taxon>Coemansia</taxon>
    </lineage>
</organism>
<feature type="region of interest" description="Disordered" evidence="9">
    <location>
        <begin position="657"/>
        <end position="769"/>
    </location>
</feature>
<comment type="function">
    <text evidence="7">Functions as a component of the DNA-binding general transcription factor complex TFIID. Binding of TFIID to a promoter (with or without TATA element) is the initial step in pre-initiation complex (PIC) formation. TFIID plays a key role in the regulation of gene expression by RNA polymerase II through different activities such as transcription activator interaction, core promoter recognition and selectivity, TFIIA and TFIIB interaction, chromatin modification (histone acetylation by TAF1), facilitation of DNA opening and initiation of transcription.</text>
</comment>
<keyword evidence="5" id="KW-0804">Transcription</keyword>
<dbReference type="Pfam" id="PF05236">
    <property type="entry name" value="TAF4"/>
    <property type="match status" value="1"/>
</dbReference>
<dbReference type="GO" id="GO:0003677">
    <property type="term" value="F:DNA binding"/>
    <property type="evidence" value="ECO:0007669"/>
    <property type="project" value="TreeGrafter"/>
</dbReference>
<keyword evidence="4" id="KW-0805">Transcription regulation</keyword>
<evidence type="ECO:0000313" key="12">
    <source>
        <dbReference type="Proteomes" id="UP001143981"/>
    </source>
</evidence>
<dbReference type="EMBL" id="JANBOI010000632">
    <property type="protein sequence ID" value="KAJ1729338.1"/>
    <property type="molecule type" value="Genomic_DNA"/>
</dbReference>
<feature type="region of interest" description="Disordered" evidence="9">
    <location>
        <begin position="783"/>
        <end position="888"/>
    </location>
</feature>
<feature type="compositionally biased region" description="Low complexity" evidence="9">
    <location>
        <begin position="848"/>
        <end position="859"/>
    </location>
</feature>
<dbReference type="Proteomes" id="UP001143981">
    <property type="component" value="Unassembled WGS sequence"/>
</dbReference>
<evidence type="ECO:0000256" key="2">
    <source>
        <dbReference type="ARBA" id="ARBA00006178"/>
    </source>
</evidence>
<feature type="region of interest" description="Disordered" evidence="9">
    <location>
        <begin position="89"/>
        <end position="173"/>
    </location>
</feature>